<reference evidence="1" key="1">
    <citation type="submission" date="2018-05" db="EMBL/GenBank/DDBJ databases">
        <authorList>
            <person name="Lanie J.A."/>
            <person name="Ng W.-L."/>
            <person name="Kazmierczak K.M."/>
            <person name="Andrzejewski T.M."/>
            <person name="Davidsen T.M."/>
            <person name="Wayne K.J."/>
            <person name="Tettelin H."/>
            <person name="Glass J.I."/>
            <person name="Rusch D."/>
            <person name="Podicherti R."/>
            <person name="Tsui H.-C.T."/>
            <person name="Winkler M.E."/>
        </authorList>
    </citation>
    <scope>NUCLEOTIDE SEQUENCE</scope>
</reference>
<sequence>MKTIEQKFDVKFSKLKNIAESI</sequence>
<gene>
    <name evidence="1" type="ORF">METZ01_LOCUS160513</name>
</gene>
<evidence type="ECO:0000313" key="1">
    <source>
        <dbReference type="EMBL" id="SVB07659.1"/>
    </source>
</evidence>
<dbReference type="AlphaFoldDB" id="A0A382B1R8"/>
<organism evidence="1">
    <name type="scientific">marine metagenome</name>
    <dbReference type="NCBI Taxonomy" id="408172"/>
    <lineage>
        <taxon>unclassified sequences</taxon>
        <taxon>metagenomes</taxon>
        <taxon>ecological metagenomes</taxon>
    </lineage>
</organism>
<protein>
    <submittedName>
        <fullName evidence="1">Uncharacterized protein</fullName>
    </submittedName>
</protein>
<accession>A0A382B1R8</accession>
<proteinExistence type="predicted"/>
<dbReference type="EMBL" id="UINC01027793">
    <property type="protein sequence ID" value="SVB07659.1"/>
    <property type="molecule type" value="Genomic_DNA"/>
</dbReference>
<name>A0A382B1R8_9ZZZZ</name>